<dbReference type="EMBL" id="CM000782">
    <property type="protein sequence ID" value="AQK83504.1"/>
    <property type="molecule type" value="Genomic_DNA"/>
</dbReference>
<comment type="similarity">
    <text evidence="2">Belongs to the MAP70 family.</text>
</comment>
<reference evidence="9" key="1">
    <citation type="submission" date="2015-12" db="EMBL/GenBank/DDBJ databases">
        <title>Update maize B73 reference genome by single molecule sequencing technologies.</title>
        <authorList>
            <consortium name="Maize Genome Sequencing Project"/>
            <person name="Ware D."/>
        </authorList>
    </citation>
    <scope>NUCLEOTIDE SEQUENCE</scope>
    <source>
        <tissue evidence="9">Seedling</tissue>
    </source>
</reference>
<keyword evidence="5 7" id="KW-0175">Coiled coil</keyword>
<keyword evidence="6" id="KW-0206">Cytoskeleton</keyword>
<feature type="compositionally biased region" description="Polar residues" evidence="8">
    <location>
        <begin position="8"/>
        <end position="24"/>
    </location>
</feature>
<dbReference type="ExpressionAtlas" id="A0A1D6LW83">
    <property type="expression patterns" value="baseline"/>
</dbReference>
<evidence type="ECO:0000313" key="9">
    <source>
        <dbReference type="EMBL" id="AQK83504.1"/>
    </source>
</evidence>
<feature type="region of interest" description="Disordered" evidence="8">
    <location>
        <begin position="111"/>
        <end position="138"/>
    </location>
</feature>
<dbReference type="GO" id="GO:0007010">
    <property type="term" value="P:cytoskeleton organization"/>
    <property type="evidence" value="ECO:0007669"/>
    <property type="project" value="InterPro"/>
</dbReference>
<evidence type="ECO:0000256" key="7">
    <source>
        <dbReference type="SAM" id="Coils"/>
    </source>
</evidence>
<feature type="coiled-coil region" evidence="7">
    <location>
        <begin position="73"/>
        <end position="100"/>
    </location>
</feature>
<dbReference type="Pfam" id="PF07058">
    <property type="entry name" value="MAP70"/>
    <property type="match status" value="1"/>
</dbReference>
<dbReference type="AlphaFoldDB" id="A0A1D6LW83"/>
<sequence>MDEKTNESADSNTDGKSNETMNNNSAETVSGFLYDMLQKEVISLRKTCHEKDQILKDKDDAIEMLAKKVDTLTKAMEVEAKKVRREVASMEKEVAAMRASKEQEIRAKRLGTKGSGSSQLLPETHHEVGPCATSNDGSTNTKQHSWIGPLFHHLFCSYPINFVAKIVAQ</sequence>
<dbReference type="GO" id="GO:0005874">
    <property type="term" value="C:microtubule"/>
    <property type="evidence" value="ECO:0007669"/>
    <property type="project" value="UniProtKB-KW"/>
</dbReference>
<proteinExistence type="inferred from homology"/>
<evidence type="ECO:0000256" key="3">
    <source>
        <dbReference type="ARBA" id="ARBA00022490"/>
    </source>
</evidence>
<gene>
    <name evidence="9" type="ORF">ZEAMMB73_Zm00001d037291</name>
</gene>
<dbReference type="PANTHER" id="PTHR31246:SF4">
    <property type="entry name" value="MICROTUBULE-ASSOCIATED PROTEIN 70-3"/>
    <property type="match status" value="1"/>
</dbReference>
<name>A0A1D6LW83_MAIZE</name>
<evidence type="ECO:0000256" key="5">
    <source>
        <dbReference type="ARBA" id="ARBA00023054"/>
    </source>
</evidence>
<dbReference type="InterPro" id="IPR009768">
    <property type="entry name" value="MAP70"/>
</dbReference>
<evidence type="ECO:0000256" key="1">
    <source>
        <dbReference type="ARBA" id="ARBA00004245"/>
    </source>
</evidence>
<evidence type="ECO:0000256" key="6">
    <source>
        <dbReference type="ARBA" id="ARBA00023212"/>
    </source>
</evidence>
<organism evidence="9">
    <name type="scientific">Zea mays</name>
    <name type="common">Maize</name>
    <dbReference type="NCBI Taxonomy" id="4577"/>
    <lineage>
        <taxon>Eukaryota</taxon>
        <taxon>Viridiplantae</taxon>
        <taxon>Streptophyta</taxon>
        <taxon>Embryophyta</taxon>
        <taxon>Tracheophyta</taxon>
        <taxon>Spermatophyta</taxon>
        <taxon>Magnoliopsida</taxon>
        <taxon>Liliopsida</taxon>
        <taxon>Poales</taxon>
        <taxon>Poaceae</taxon>
        <taxon>PACMAD clade</taxon>
        <taxon>Panicoideae</taxon>
        <taxon>Andropogonodae</taxon>
        <taxon>Andropogoneae</taxon>
        <taxon>Tripsacinae</taxon>
        <taxon>Zea</taxon>
    </lineage>
</organism>
<evidence type="ECO:0000256" key="2">
    <source>
        <dbReference type="ARBA" id="ARBA00008825"/>
    </source>
</evidence>
<keyword evidence="4" id="KW-0493">Microtubule</keyword>
<feature type="region of interest" description="Disordered" evidence="8">
    <location>
        <begin position="1"/>
        <end position="24"/>
    </location>
</feature>
<comment type="subcellular location">
    <subcellularLocation>
        <location evidence="1">Cytoplasm</location>
        <location evidence="1">Cytoskeleton</location>
    </subcellularLocation>
</comment>
<protein>
    <submittedName>
        <fullName evidence="9">Microtubule-associated protein 70-1</fullName>
    </submittedName>
</protein>
<evidence type="ECO:0000256" key="4">
    <source>
        <dbReference type="ARBA" id="ARBA00022701"/>
    </source>
</evidence>
<evidence type="ECO:0000256" key="8">
    <source>
        <dbReference type="SAM" id="MobiDB-lite"/>
    </source>
</evidence>
<accession>A0A1D6LW83</accession>
<keyword evidence="3" id="KW-0963">Cytoplasm</keyword>
<dbReference type="PANTHER" id="PTHR31246">
    <property type="entry name" value="MICROTUBULE-ASSOCIATED PROTEIN 70-2"/>
    <property type="match status" value="1"/>
</dbReference>
<dbReference type="GO" id="GO:0008017">
    <property type="term" value="F:microtubule binding"/>
    <property type="evidence" value="ECO:0007669"/>
    <property type="project" value="InterPro"/>
</dbReference>